<feature type="transmembrane region" description="Helical" evidence="8">
    <location>
        <begin position="442"/>
        <end position="463"/>
    </location>
</feature>
<evidence type="ECO:0000256" key="4">
    <source>
        <dbReference type="ARBA" id="ARBA00022970"/>
    </source>
</evidence>
<comment type="caution">
    <text evidence="10">The sequence shown here is derived from an EMBL/GenBank/DDBJ whole genome shotgun (WGS) entry which is preliminary data.</text>
</comment>
<evidence type="ECO:0000256" key="5">
    <source>
        <dbReference type="ARBA" id="ARBA00022989"/>
    </source>
</evidence>
<proteinExistence type="predicted"/>
<feature type="region of interest" description="Disordered" evidence="7">
    <location>
        <begin position="1"/>
        <end position="96"/>
    </location>
</feature>
<feature type="transmembrane region" description="Helical" evidence="8">
    <location>
        <begin position="294"/>
        <end position="315"/>
    </location>
</feature>
<feature type="transmembrane region" description="Helical" evidence="8">
    <location>
        <begin position="502"/>
        <end position="528"/>
    </location>
</feature>
<comment type="subcellular location">
    <subcellularLocation>
        <location evidence="1">Membrane</location>
    </subcellularLocation>
</comment>
<gene>
    <name evidence="10" type="ORF">OSB04_005736</name>
</gene>
<evidence type="ECO:0000259" key="9">
    <source>
        <dbReference type="Pfam" id="PF01490"/>
    </source>
</evidence>
<dbReference type="GO" id="GO:0006865">
    <property type="term" value="P:amino acid transport"/>
    <property type="evidence" value="ECO:0007669"/>
    <property type="project" value="UniProtKB-KW"/>
</dbReference>
<dbReference type="InterPro" id="IPR013057">
    <property type="entry name" value="AA_transpt_TM"/>
</dbReference>
<evidence type="ECO:0000313" key="11">
    <source>
        <dbReference type="Proteomes" id="UP001172457"/>
    </source>
</evidence>
<feature type="transmembrane region" description="Helical" evidence="8">
    <location>
        <begin position="397"/>
        <end position="421"/>
    </location>
</feature>
<dbReference type="Pfam" id="PF01490">
    <property type="entry name" value="Aa_trans"/>
    <property type="match status" value="2"/>
</dbReference>
<evidence type="ECO:0000256" key="1">
    <source>
        <dbReference type="ARBA" id="ARBA00004370"/>
    </source>
</evidence>
<keyword evidence="11" id="KW-1185">Reference proteome</keyword>
<feature type="compositionally biased region" description="Low complexity" evidence="7">
    <location>
        <begin position="58"/>
        <end position="69"/>
    </location>
</feature>
<reference evidence="10" key="1">
    <citation type="submission" date="2023-03" db="EMBL/GenBank/DDBJ databases">
        <title>Chromosome-scale reference genome and RAD-based genetic map of yellow starthistle (Centaurea solstitialis) reveal putative structural variation and QTLs associated with invader traits.</title>
        <authorList>
            <person name="Reatini B."/>
            <person name="Cang F.A."/>
            <person name="Jiang Q."/>
            <person name="Mckibben M.T.W."/>
            <person name="Barker M.S."/>
            <person name="Rieseberg L.H."/>
            <person name="Dlugosch K.M."/>
        </authorList>
    </citation>
    <scope>NUCLEOTIDE SEQUENCE</scope>
    <source>
        <strain evidence="10">CAN-66</strain>
        <tissue evidence="10">Leaf</tissue>
    </source>
</reference>
<keyword evidence="2" id="KW-0813">Transport</keyword>
<dbReference type="AlphaFoldDB" id="A0AA38TS68"/>
<evidence type="ECO:0000256" key="3">
    <source>
        <dbReference type="ARBA" id="ARBA00022692"/>
    </source>
</evidence>
<name>A0AA38TS68_9ASTR</name>
<keyword evidence="3 8" id="KW-0812">Transmembrane</keyword>
<feature type="transmembrane region" description="Helical" evidence="8">
    <location>
        <begin position="469"/>
        <end position="490"/>
    </location>
</feature>
<dbReference type="Proteomes" id="UP001172457">
    <property type="component" value="Chromosome 2"/>
</dbReference>
<evidence type="ECO:0000256" key="2">
    <source>
        <dbReference type="ARBA" id="ARBA00022448"/>
    </source>
</evidence>
<protein>
    <recommendedName>
        <fullName evidence="9">Amino acid transporter transmembrane domain-containing protein</fullName>
    </recommendedName>
</protein>
<sequence length="540" mass="58828">MKDYNDHVGSDPITPREVSSTPSSQLHSPSLSRSPLLHSPDHPQAASKPKTGHKIKFSSTSPVVSAPPSQMHSPSMSRSPFLGTPDRPVTMPPSGARTPMAYIKSRNLTPRFLTPLGSPLRKALHLTKLDPTDAWLPITESRNGNAYYAAFHTLCSGIGIQALILPVAFTILGWAWGIIALTVAFIWQLYTLYLLVNLHESPETGIRYSRYLQLPNAAFGEKLGKALALFPIIYLSAGTCVTLIIIGGSTAKIFFQVVCAASECKAENLTTVEWYLVFTCGAVLLSQLPNLNSIAGISLVGAITAIGYCTTIWAVSVAEGRLPNVSYNPIRIGSEATMPSSEKHPSTVPMWKGVKVSYTLIAMCLFPLAIGGYWAYGQLIPPSGMLPALFVYHSQDVAKSVLGLASILVIINALSSFQIYGMPTFDELESIYVTRFKKPCAWWLRVIIRTVFGFTCFFVAVAIPFLASLAGLIGGIALPVTLAYPCFMWLKVKKPKVYSLKWWLNWALGVLGMCLSALLIAAGVYVTIDNGIKFNFFKPE</sequence>
<keyword evidence="6 8" id="KW-0472">Membrane</keyword>
<feature type="domain" description="Amino acid transporter transmembrane" evidence="9">
    <location>
        <begin position="143"/>
        <end position="322"/>
    </location>
</feature>
<keyword evidence="4" id="KW-0029">Amino-acid transport</keyword>
<organism evidence="10 11">
    <name type="scientific">Centaurea solstitialis</name>
    <name type="common">yellow star-thistle</name>
    <dbReference type="NCBI Taxonomy" id="347529"/>
    <lineage>
        <taxon>Eukaryota</taxon>
        <taxon>Viridiplantae</taxon>
        <taxon>Streptophyta</taxon>
        <taxon>Embryophyta</taxon>
        <taxon>Tracheophyta</taxon>
        <taxon>Spermatophyta</taxon>
        <taxon>Magnoliopsida</taxon>
        <taxon>eudicotyledons</taxon>
        <taxon>Gunneridae</taxon>
        <taxon>Pentapetalae</taxon>
        <taxon>asterids</taxon>
        <taxon>campanulids</taxon>
        <taxon>Asterales</taxon>
        <taxon>Asteraceae</taxon>
        <taxon>Carduoideae</taxon>
        <taxon>Cardueae</taxon>
        <taxon>Centaureinae</taxon>
        <taxon>Centaurea</taxon>
    </lineage>
</organism>
<evidence type="ECO:0000256" key="6">
    <source>
        <dbReference type="ARBA" id="ARBA00023136"/>
    </source>
</evidence>
<dbReference type="EMBL" id="JARYMX010000002">
    <property type="protein sequence ID" value="KAJ9560576.1"/>
    <property type="molecule type" value="Genomic_DNA"/>
</dbReference>
<feature type="transmembrane region" description="Helical" evidence="8">
    <location>
        <begin position="146"/>
        <end position="168"/>
    </location>
</feature>
<dbReference type="PANTHER" id="PTHR48017">
    <property type="entry name" value="OS05G0424000 PROTEIN-RELATED"/>
    <property type="match status" value="1"/>
</dbReference>
<feature type="compositionally biased region" description="Low complexity" evidence="7">
    <location>
        <begin position="19"/>
        <end position="38"/>
    </location>
</feature>
<keyword evidence="5 8" id="KW-1133">Transmembrane helix</keyword>
<feature type="transmembrane region" description="Helical" evidence="8">
    <location>
        <begin position="226"/>
        <end position="246"/>
    </location>
</feature>
<evidence type="ECO:0000256" key="7">
    <source>
        <dbReference type="SAM" id="MobiDB-lite"/>
    </source>
</evidence>
<dbReference type="GO" id="GO:0016020">
    <property type="term" value="C:membrane"/>
    <property type="evidence" value="ECO:0007669"/>
    <property type="project" value="UniProtKB-SubCell"/>
</dbReference>
<feature type="domain" description="Amino acid transporter transmembrane" evidence="9">
    <location>
        <begin position="343"/>
        <end position="528"/>
    </location>
</feature>
<feature type="transmembrane region" description="Helical" evidence="8">
    <location>
        <begin position="174"/>
        <end position="196"/>
    </location>
</feature>
<evidence type="ECO:0000313" key="10">
    <source>
        <dbReference type="EMBL" id="KAJ9560576.1"/>
    </source>
</evidence>
<accession>A0AA38TS68</accession>
<feature type="transmembrane region" description="Helical" evidence="8">
    <location>
        <begin position="356"/>
        <end position="377"/>
    </location>
</feature>
<evidence type="ECO:0000256" key="8">
    <source>
        <dbReference type="SAM" id="Phobius"/>
    </source>
</evidence>